<accession>A0A850H2X2</accession>
<dbReference type="Gene3D" id="3.40.50.1820">
    <property type="entry name" value="alpha/beta hydrolase"/>
    <property type="match status" value="1"/>
</dbReference>
<evidence type="ECO:0000313" key="2">
    <source>
        <dbReference type="EMBL" id="NVE93484.1"/>
    </source>
</evidence>
<dbReference type="Pfam" id="PF00561">
    <property type="entry name" value="Abhydrolase_1"/>
    <property type="match status" value="1"/>
</dbReference>
<dbReference type="GO" id="GO:0016787">
    <property type="term" value="F:hydrolase activity"/>
    <property type="evidence" value="ECO:0007669"/>
    <property type="project" value="UniProtKB-KW"/>
</dbReference>
<protein>
    <submittedName>
        <fullName evidence="2">Alpha/beta fold hydrolase</fullName>
    </submittedName>
</protein>
<evidence type="ECO:0000259" key="1">
    <source>
        <dbReference type="Pfam" id="PF00561"/>
    </source>
</evidence>
<dbReference type="InterPro" id="IPR050471">
    <property type="entry name" value="AB_hydrolase"/>
</dbReference>
<keyword evidence="2" id="KW-0378">Hydrolase</keyword>
<feature type="domain" description="AB hydrolase-1" evidence="1">
    <location>
        <begin position="31"/>
        <end position="253"/>
    </location>
</feature>
<dbReference type="PANTHER" id="PTHR43433:SF5">
    <property type="entry name" value="AB HYDROLASE-1 DOMAIN-CONTAINING PROTEIN"/>
    <property type="match status" value="1"/>
</dbReference>
<keyword evidence="3" id="KW-1185">Reference proteome</keyword>
<proteinExistence type="predicted"/>
<comment type="caution">
    <text evidence="2">The sequence shown here is derived from an EMBL/GenBank/DDBJ whole genome shotgun (WGS) entry which is preliminary data.</text>
</comment>
<reference evidence="2 3" key="1">
    <citation type="submission" date="2020-06" db="EMBL/GenBank/DDBJ databases">
        <title>Altererythrobacter lutimaris sp. nov., a marine bacterium isolated from a tidal flat.</title>
        <authorList>
            <person name="Kim D."/>
            <person name="Yoo Y."/>
            <person name="Kim J.-J."/>
        </authorList>
    </citation>
    <scope>NUCLEOTIDE SEQUENCE [LARGE SCALE GENOMIC DNA]</scope>
    <source>
        <strain evidence="2 3">JGD-16</strain>
    </source>
</reference>
<dbReference type="AlphaFoldDB" id="A0A850H2X2"/>
<dbReference type="InterPro" id="IPR000073">
    <property type="entry name" value="AB_hydrolase_1"/>
</dbReference>
<name>A0A850H2X2_9SPHN</name>
<dbReference type="EMBL" id="JABWTA010000001">
    <property type="protein sequence ID" value="NVE93484.1"/>
    <property type="molecule type" value="Genomic_DNA"/>
</dbReference>
<dbReference type="InterPro" id="IPR029058">
    <property type="entry name" value="AB_hydrolase_fold"/>
</dbReference>
<gene>
    <name evidence="2" type="ORF">HUO12_01080</name>
</gene>
<dbReference type="PRINTS" id="PR00111">
    <property type="entry name" value="ABHYDROLASE"/>
</dbReference>
<evidence type="ECO:0000313" key="3">
    <source>
        <dbReference type="Proteomes" id="UP000546031"/>
    </source>
</evidence>
<dbReference type="RefSeq" id="WP_176271848.1">
    <property type="nucleotide sequence ID" value="NZ_JABWTA010000001.1"/>
</dbReference>
<dbReference type="SUPFAM" id="SSF53474">
    <property type="entry name" value="alpha/beta-Hydrolases"/>
    <property type="match status" value="1"/>
</dbReference>
<dbReference type="PANTHER" id="PTHR43433">
    <property type="entry name" value="HYDROLASE, ALPHA/BETA FOLD FAMILY PROTEIN"/>
    <property type="match status" value="1"/>
</dbReference>
<sequence>MSSPAFPTDVHRIDVGDAELHVEITGEGPDVLLVAGLGGRGAFWTNQIQAFARHFRVITFDHRGCGSSTRGKTVQSVAHMASDVTALMDALDIRSAHLVGHSTGGAIGQHIGVETPERLDKLVLSCSWPGPDAYFLELFRMRRAVLEQCGPLDYLSSGTFLAMPSRYLQPQMENARSYMEERLSAFPGVEVEISRISAVMSHDLREKLTHLALSTLCLGALDDQITPAGFTKEMTDLIPGAELHLFDNGGHFAPMCVPEEYNARVLEFLQS</sequence>
<dbReference type="Proteomes" id="UP000546031">
    <property type="component" value="Unassembled WGS sequence"/>
</dbReference>
<organism evidence="2 3">
    <name type="scientific">Altererythrobacter lutimaris</name>
    <dbReference type="NCBI Taxonomy" id="2743979"/>
    <lineage>
        <taxon>Bacteria</taxon>
        <taxon>Pseudomonadati</taxon>
        <taxon>Pseudomonadota</taxon>
        <taxon>Alphaproteobacteria</taxon>
        <taxon>Sphingomonadales</taxon>
        <taxon>Erythrobacteraceae</taxon>
        <taxon>Altererythrobacter</taxon>
    </lineage>
</organism>